<dbReference type="AlphaFoldDB" id="A0AAE4AWE8"/>
<gene>
    <name evidence="3" type="ORF">J2S42_001591</name>
</gene>
<feature type="domain" description="AMP-dependent synthetase/ligase" evidence="1">
    <location>
        <begin position="11"/>
        <end position="357"/>
    </location>
</feature>
<dbReference type="InterPro" id="IPR025110">
    <property type="entry name" value="AMP-bd_C"/>
</dbReference>
<feature type="domain" description="AMP-binding enzyme C-terminal" evidence="2">
    <location>
        <begin position="422"/>
        <end position="494"/>
    </location>
</feature>
<comment type="caution">
    <text evidence="3">The sequence shown here is derived from an EMBL/GenBank/DDBJ whole genome shotgun (WGS) entry which is preliminary data.</text>
</comment>
<dbReference type="SUPFAM" id="SSF56801">
    <property type="entry name" value="Acetyl-CoA synthetase-like"/>
    <property type="match status" value="1"/>
</dbReference>
<dbReference type="Gene3D" id="3.30.300.30">
    <property type="match status" value="1"/>
</dbReference>
<organism evidence="3 4">
    <name type="scientific">Catenuloplanes indicus</name>
    <dbReference type="NCBI Taxonomy" id="137267"/>
    <lineage>
        <taxon>Bacteria</taxon>
        <taxon>Bacillati</taxon>
        <taxon>Actinomycetota</taxon>
        <taxon>Actinomycetes</taxon>
        <taxon>Micromonosporales</taxon>
        <taxon>Micromonosporaceae</taxon>
        <taxon>Catenuloplanes</taxon>
    </lineage>
</organism>
<name>A0AAE4AWE8_9ACTN</name>
<dbReference type="InterPro" id="IPR010071">
    <property type="entry name" value="AA_adenyl_dom"/>
</dbReference>
<keyword evidence="4" id="KW-1185">Reference proteome</keyword>
<dbReference type="GO" id="GO:0043041">
    <property type="term" value="P:amino acid activation for nonribosomal peptide biosynthetic process"/>
    <property type="evidence" value="ECO:0007669"/>
    <property type="project" value="TreeGrafter"/>
</dbReference>
<evidence type="ECO:0000259" key="1">
    <source>
        <dbReference type="Pfam" id="PF00501"/>
    </source>
</evidence>
<dbReference type="RefSeq" id="WP_307236828.1">
    <property type="nucleotide sequence ID" value="NZ_JAUSUZ010000001.1"/>
</dbReference>
<dbReference type="GO" id="GO:0005737">
    <property type="term" value="C:cytoplasm"/>
    <property type="evidence" value="ECO:0007669"/>
    <property type="project" value="TreeGrafter"/>
</dbReference>
<dbReference type="Gene3D" id="3.40.50.12780">
    <property type="entry name" value="N-terminal domain of ligase-like"/>
    <property type="match status" value="1"/>
</dbReference>
<evidence type="ECO:0000313" key="3">
    <source>
        <dbReference type="EMBL" id="MDQ0364922.1"/>
    </source>
</evidence>
<dbReference type="EMBL" id="JAUSUZ010000001">
    <property type="protein sequence ID" value="MDQ0364922.1"/>
    <property type="molecule type" value="Genomic_DNA"/>
</dbReference>
<evidence type="ECO:0000313" key="4">
    <source>
        <dbReference type="Proteomes" id="UP001240236"/>
    </source>
</evidence>
<dbReference type="Proteomes" id="UP001240236">
    <property type="component" value="Unassembled WGS sequence"/>
</dbReference>
<dbReference type="InterPro" id="IPR042099">
    <property type="entry name" value="ANL_N_sf"/>
</dbReference>
<protein>
    <submittedName>
        <fullName evidence="3">Amino acid adenylation domain-containing protein</fullName>
    </submittedName>
</protein>
<sequence length="510" mass="54498">MSGSTLFGLVAESARRWPGRVALEVGGESVTYAELAGTAALLAARLGEPAPAAVGLLASRSVAAYAGYLATLLTGATVVPLNPRAPVARNRLICRRAGVTRVVADTASAAQASELLPDGDPVRLPEGWRTSLPGPPGAGPAGPDDVAYLLFTSGSTGEPKAVPIRHRHVTGYVGHCARRYAVGPGSRLSQTFDLTFDPSVFDMFVAWSAGATLVVPEPDEILTPVRFVNRAAITHWFSVPSVISVAARFRALRPDSMPTLRWSLFAGEQLTLDAARAWARAAPRSTVENLYGPTELTVTCTGYRLPADPDAWPRTSNGTVPIGVPNPGLAAVLVGPDGTVTDDGELCMRGPQRFDGYRDPADDRGRFLRRRAERYLPVEHPETDADWYRTGDRARMEDGVLVHCGRLDDQIKIRGYRVELAEIESVLRRHPGVLEAVVLAGTGADGEVRLRAVHTGVPVPAGELAGLAGESLPWYMVPESFAHRDALPVNANGKIDRRRLAALDLEGARA</sequence>
<evidence type="ECO:0000259" key="2">
    <source>
        <dbReference type="Pfam" id="PF13193"/>
    </source>
</evidence>
<accession>A0AAE4AWE8</accession>
<dbReference type="InterPro" id="IPR020845">
    <property type="entry name" value="AMP-binding_CS"/>
</dbReference>
<dbReference type="NCBIfam" id="TIGR01733">
    <property type="entry name" value="AA-adenyl-dom"/>
    <property type="match status" value="1"/>
</dbReference>
<dbReference type="PANTHER" id="PTHR45527:SF1">
    <property type="entry name" value="FATTY ACID SYNTHASE"/>
    <property type="match status" value="1"/>
</dbReference>
<dbReference type="GO" id="GO:0044550">
    <property type="term" value="P:secondary metabolite biosynthetic process"/>
    <property type="evidence" value="ECO:0007669"/>
    <property type="project" value="TreeGrafter"/>
</dbReference>
<dbReference type="InterPro" id="IPR045851">
    <property type="entry name" value="AMP-bd_C_sf"/>
</dbReference>
<dbReference type="GO" id="GO:0031177">
    <property type="term" value="F:phosphopantetheine binding"/>
    <property type="evidence" value="ECO:0007669"/>
    <property type="project" value="TreeGrafter"/>
</dbReference>
<proteinExistence type="predicted"/>
<dbReference type="PROSITE" id="PS00455">
    <property type="entry name" value="AMP_BINDING"/>
    <property type="match status" value="1"/>
</dbReference>
<dbReference type="InterPro" id="IPR000873">
    <property type="entry name" value="AMP-dep_synth/lig_dom"/>
</dbReference>
<dbReference type="Pfam" id="PF00501">
    <property type="entry name" value="AMP-binding"/>
    <property type="match status" value="1"/>
</dbReference>
<dbReference type="PANTHER" id="PTHR45527">
    <property type="entry name" value="NONRIBOSOMAL PEPTIDE SYNTHETASE"/>
    <property type="match status" value="1"/>
</dbReference>
<dbReference type="Pfam" id="PF13193">
    <property type="entry name" value="AMP-binding_C"/>
    <property type="match status" value="1"/>
</dbReference>
<reference evidence="3 4" key="1">
    <citation type="submission" date="2023-07" db="EMBL/GenBank/DDBJ databases">
        <title>Sequencing the genomes of 1000 actinobacteria strains.</title>
        <authorList>
            <person name="Klenk H.-P."/>
        </authorList>
    </citation>
    <scope>NUCLEOTIDE SEQUENCE [LARGE SCALE GENOMIC DNA]</scope>
    <source>
        <strain evidence="3 4">DSM 44709</strain>
    </source>
</reference>